<feature type="compositionally biased region" description="Polar residues" evidence="1">
    <location>
        <begin position="174"/>
        <end position="185"/>
    </location>
</feature>
<gene>
    <name evidence="2" type="ORF">PoB_006666100</name>
</gene>
<dbReference type="PANTHER" id="PTHR47773:SF1">
    <property type="entry name" value="C2H2-TYPE DOMAIN-CONTAINING PROTEIN"/>
    <property type="match status" value="1"/>
</dbReference>
<keyword evidence="3" id="KW-1185">Reference proteome</keyword>
<dbReference type="EMBL" id="BLXT01007586">
    <property type="protein sequence ID" value="GFO40156.1"/>
    <property type="molecule type" value="Genomic_DNA"/>
</dbReference>
<evidence type="ECO:0000313" key="2">
    <source>
        <dbReference type="EMBL" id="GFO40156.1"/>
    </source>
</evidence>
<proteinExistence type="predicted"/>
<name>A0AAV4D880_9GAST</name>
<comment type="caution">
    <text evidence="2">The sequence shown here is derived from an EMBL/GenBank/DDBJ whole genome shotgun (WGS) entry which is preliminary data.</text>
</comment>
<dbReference type="PANTHER" id="PTHR47773">
    <property type="entry name" value="SI:DKEY-9I5.2-RELATED"/>
    <property type="match status" value="1"/>
</dbReference>
<feature type="compositionally biased region" description="Acidic residues" evidence="1">
    <location>
        <begin position="130"/>
        <end position="154"/>
    </location>
</feature>
<accession>A0AAV4D880</accession>
<evidence type="ECO:0000313" key="3">
    <source>
        <dbReference type="Proteomes" id="UP000735302"/>
    </source>
</evidence>
<protein>
    <submittedName>
        <fullName evidence="2">Uncharacterized protein</fullName>
    </submittedName>
</protein>
<organism evidence="2 3">
    <name type="scientific">Plakobranchus ocellatus</name>
    <dbReference type="NCBI Taxonomy" id="259542"/>
    <lineage>
        <taxon>Eukaryota</taxon>
        <taxon>Metazoa</taxon>
        <taxon>Spiralia</taxon>
        <taxon>Lophotrochozoa</taxon>
        <taxon>Mollusca</taxon>
        <taxon>Gastropoda</taxon>
        <taxon>Heterobranchia</taxon>
        <taxon>Euthyneura</taxon>
        <taxon>Panpulmonata</taxon>
        <taxon>Sacoglossa</taxon>
        <taxon>Placobranchoidea</taxon>
        <taxon>Plakobranchidae</taxon>
        <taxon>Plakobranchus</taxon>
    </lineage>
</organism>
<dbReference type="Proteomes" id="UP000735302">
    <property type="component" value="Unassembled WGS sequence"/>
</dbReference>
<evidence type="ECO:0000256" key="1">
    <source>
        <dbReference type="SAM" id="MobiDB-lite"/>
    </source>
</evidence>
<feature type="region of interest" description="Disordered" evidence="1">
    <location>
        <begin position="121"/>
        <end position="185"/>
    </location>
</feature>
<reference evidence="2 3" key="1">
    <citation type="journal article" date="2021" name="Elife">
        <title>Chloroplast acquisition without the gene transfer in kleptoplastic sea slugs, Plakobranchus ocellatus.</title>
        <authorList>
            <person name="Maeda T."/>
            <person name="Takahashi S."/>
            <person name="Yoshida T."/>
            <person name="Shimamura S."/>
            <person name="Takaki Y."/>
            <person name="Nagai Y."/>
            <person name="Toyoda A."/>
            <person name="Suzuki Y."/>
            <person name="Arimoto A."/>
            <person name="Ishii H."/>
            <person name="Satoh N."/>
            <person name="Nishiyama T."/>
            <person name="Hasebe M."/>
            <person name="Maruyama T."/>
            <person name="Minagawa J."/>
            <person name="Obokata J."/>
            <person name="Shigenobu S."/>
        </authorList>
    </citation>
    <scope>NUCLEOTIDE SEQUENCE [LARGE SCALE GENOMIC DNA]</scope>
</reference>
<sequence>MGLETLGMPLFDNDRIATTWEGPPCMHPGPARSISLQAGESARCANFQAYMLEGIVRWNEDRRAAAVSEKTSLRCYSYELQHAVSRAAAPLHLDPGVNLPQPARFTGELIGVEYLLAQTGQPMGPLSREGEEEEEAEQGPEGAPEEEEPVEVELVDLTIPPAPESLEASPSPPTLQAVTSSPPVLQTSPPRFLLEAVSNEAVLVDIAAQDMPVCC</sequence>
<dbReference type="AlphaFoldDB" id="A0AAV4D880"/>